<name>A0A2W1JIN8_9CYAN</name>
<dbReference type="Proteomes" id="UP000248857">
    <property type="component" value="Unassembled WGS sequence"/>
</dbReference>
<comment type="similarity">
    <text evidence="1">Belongs to the short-chain dehydrogenases/reductases (SDR) family.</text>
</comment>
<dbReference type="InterPro" id="IPR051122">
    <property type="entry name" value="SDR_DHRS6-like"/>
</dbReference>
<evidence type="ECO:0000256" key="1">
    <source>
        <dbReference type="ARBA" id="ARBA00006484"/>
    </source>
</evidence>
<dbReference type="EC" id="1.1.1.100" evidence="3"/>
<sequence length="151" mass="16020">MTQKTLSFMETADAMASMDSKFWGAYRAVKAAKMCATGSVTLFSGVLSHRPAVGTVAATTVNAAVEGLGRSLAVELAPVRVNVISPGLVKPPIYSDMPEEQREAMYKNTAEQLPVQRIGLPEDIAAIALQIMTNPYLTGTVIDIDGGSLFV</sequence>
<protein>
    <submittedName>
        <fullName evidence="3">3-oxoacyl-[acyl-carrier-protein] reductase FabG</fullName>
        <ecNumber evidence="3">1.1.1.100</ecNumber>
    </submittedName>
</protein>
<gene>
    <name evidence="3" type="primary">fabG_6</name>
    <name evidence="3" type="ORF">C1752_02405</name>
</gene>
<comment type="caution">
    <text evidence="3">The sequence shown here is derived from an EMBL/GenBank/DDBJ whole genome shotgun (WGS) entry which is preliminary data.</text>
</comment>
<evidence type="ECO:0000256" key="2">
    <source>
        <dbReference type="ARBA" id="ARBA00023002"/>
    </source>
</evidence>
<evidence type="ECO:0000313" key="3">
    <source>
        <dbReference type="EMBL" id="PZD73339.1"/>
    </source>
</evidence>
<keyword evidence="2 3" id="KW-0560">Oxidoreductase</keyword>
<dbReference type="InterPro" id="IPR002347">
    <property type="entry name" value="SDR_fam"/>
</dbReference>
<dbReference type="EMBL" id="PQWO01000006">
    <property type="protein sequence ID" value="PZD73339.1"/>
    <property type="molecule type" value="Genomic_DNA"/>
</dbReference>
<reference evidence="3 4" key="1">
    <citation type="journal article" date="2018" name="Sci. Rep.">
        <title>A novel species of the marine cyanobacterium Acaryochloris with a unique pigment content and lifestyle.</title>
        <authorList>
            <person name="Partensky F."/>
            <person name="Six C."/>
            <person name="Ratin M."/>
            <person name="Garczarek L."/>
            <person name="Vaulot D."/>
            <person name="Probert I."/>
            <person name="Calteau A."/>
            <person name="Gourvil P."/>
            <person name="Marie D."/>
            <person name="Grebert T."/>
            <person name="Bouchier C."/>
            <person name="Le Panse S."/>
            <person name="Gachenot M."/>
            <person name="Rodriguez F."/>
            <person name="Garrido J.L."/>
        </authorList>
    </citation>
    <scope>NUCLEOTIDE SEQUENCE [LARGE SCALE GENOMIC DNA]</scope>
    <source>
        <strain evidence="3 4">RCC1774</strain>
    </source>
</reference>
<dbReference type="PRINTS" id="PR00081">
    <property type="entry name" value="GDHRDH"/>
</dbReference>
<dbReference type="GO" id="GO:0004316">
    <property type="term" value="F:3-oxoacyl-[acyl-carrier-protein] reductase (NADPH) activity"/>
    <property type="evidence" value="ECO:0007669"/>
    <property type="project" value="UniProtKB-EC"/>
</dbReference>
<dbReference type="Pfam" id="PF13561">
    <property type="entry name" value="adh_short_C2"/>
    <property type="match status" value="1"/>
</dbReference>
<dbReference type="SUPFAM" id="SSF51735">
    <property type="entry name" value="NAD(P)-binding Rossmann-fold domains"/>
    <property type="match status" value="1"/>
</dbReference>
<keyword evidence="4" id="KW-1185">Reference proteome</keyword>
<proteinExistence type="inferred from homology"/>
<dbReference type="AlphaFoldDB" id="A0A2W1JIN8"/>
<evidence type="ECO:0000313" key="4">
    <source>
        <dbReference type="Proteomes" id="UP000248857"/>
    </source>
</evidence>
<dbReference type="RefSeq" id="WP_110986351.1">
    <property type="nucleotide sequence ID" value="NZ_CAWNWM010000006.1"/>
</dbReference>
<dbReference type="PANTHER" id="PTHR43477">
    <property type="entry name" value="DIHYDROANTICAPSIN 7-DEHYDROGENASE"/>
    <property type="match status" value="1"/>
</dbReference>
<dbReference type="Gene3D" id="3.40.50.720">
    <property type="entry name" value="NAD(P)-binding Rossmann-like Domain"/>
    <property type="match status" value="1"/>
</dbReference>
<dbReference type="PANTHER" id="PTHR43477:SF1">
    <property type="entry name" value="DIHYDROANTICAPSIN 7-DEHYDROGENASE"/>
    <property type="match status" value="1"/>
</dbReference>
<organism evidence="3 4">
    <name type="scientific">Acaryochloris thomasi RCC1774</name>
    <dbReference type="NCBI Taxonomy" id="1764569"/>
    <lineage>
        <taxon>Bacteria</taxon>
        <taxon>Bacillati</taxon>
        <taxon>Cyanobacteriota</taxon>
        <taxon>Cyanophyceae</taxon>
        <taxon>Acaryochloridales</taxon>
        <taxon>Acaryochloridaceae</taxon>
        <taxon>Acaryochloris</taxon>
        <taxon>Acaryochloris thomasi</taxon>
    </lineage>
</organism>
<dbReference type="InterPro" id="IPR036291">
    <property type="entry name" value="NAD(P)-bd_dom_sf"/>
</dbReference>
<accession>A0A2W1JIN8</accession>